<feature type="region of interest" description="Disordered" evidence="1">
    <location>
        <begin position="62"/>
        <end position="81"/>
    </location>
</feature>
<keyword evidence="3" id="KW-1185">Reference proteome</keyword>
<evidence type="ECO:0000313" key="3">
    <source>
        <dbReference type="Proteomes" id="UP001611383"/>
    </source>
</evidence>
<protein>
    <submittedName>
        <fullName evidence="2">Uncharacterized protein</fullName>
    </submittedName>
</protein>
<dbReference type="Proteomes" id="UP001611383">
    <property type="component" value="Chromosome"/>
</dbReference>
<name>A0ABY9XCC6_9BACT</name>
<organism evidence="2 3">
    <name type="scientific">Archangium minus</name>
    <dbReference type="NCBI Taxonomy" id="83450"/>
    <lineage>
        <taxon>Bacteria</taxon>
        <taxon>Pseudomonadati</taxon>
        <taxon>Myxococcota</taxon>
        <taxon>Myxococcia</taxon>
        <taxon>Myxococcales</taxon>
        <taxon>Cystobacterineae</taxon>
        <taxon>Archangiaceae</taxon>
        <taxon>Archangium</taxon>
    </lineage>
</organism>
<accession>A0ABY9XCC6</accession>
<reference evidence="2 3" key="1">
    <citation type="submission" date="2019-08" db="EMBL/GenBank/DDBJ databases">
        <title>Archangium and Cystobacter genomes.</title>
        <authorList>
            <person name="Chen I.-C.K."/>
            <person name="Wielgoss S."/>
        </authorList>
    </citation>
    <scope>NUCLEOTIDE SEQUENCE [LARGE SCALE GENOMIC DNA]</scope>
    <source>
        <strain evidence="2 3">Cbm 6</strain>
    </source>
</reference>
<dbReference type="EMBL" id="CP043494">
    <property type="protein sequence ID" value="WNG53049.1"/>
    <property type="molecule type" value="Genomic_DNA"/>
</dbReference>
<gene>
    <name evidence="2" type="ORF">F0U60_51340</name>
</gene>
<proteinExistence type="predicted"/>
<sequence>MQRTPLGAVTYANTRRLPPHLTQANTSRSNVLLSNSAQSTRGVFSFSGSFLATAWGATLASSTPAWGTRNGRSFAPGAKTP</sequence>
<evidence type="ECO:0000313" key="2">
    <source>
        <dbReference type="EMBL" id="WNG53049.1"/>
    </source>
</evidence>
<evidence type="ECO:0000256" key="1">
    <source>
        <dbReference type="SAM" id="MobiDB-lite"/>
    </source>
</evidence>